<keyword evidence="3" id="KW-0596">Phosphopantetheine</keyword>
<dbReference type="SUPFAM" id="SSF56801">
    <property type="entry name" value="Acetyl-CoA synthetase-like"/>
    <property type="match status" value="1"/>
</dbReference>
<dbReference type="PROSITE" id="PS00012">
    <property type="entry name" value="PHOSPHOPANTETHEINE"/>
    <property type="match status" value="1"/>
</dbReference>
<dbReference type="Pfam" id="PF00668">
    <property type="entry name" value="Condensation"/>
    <property type="match status" value="1"/>
</dbReference>
<proteinExistence type="inferred from homology"/>
<feature type="non-terminal residue" evidence="6">
    <location>
        <position position="1"/>
    </location>
</feature>
<dbReference type="InterPro" id="IPR010071">
    <property type="entry name" value="AA_adenyl_dom"/>
</dbReference>
<gene>
    <name evidence="6" type="ORF">ID854_13105</name>
</gene>
<dbReference type="PANTHER" id="PTHR45527">
    <property type="entry name" value="NONRIBOSOMAL PEPTIDE SYNTHETASE"/>
    <property type="match status" value="1"/>
</dbReference>
<sequence length="821" mass="90090">QWGLQPHHLAYIIYTSGSTGQPKGVMLEHRNVVSFIHAQHHISAPQPGDRILQFATMAFDTSVSDIFPTLAAGATLVLRPPHLRVPDAAFVAYLTQQQITVIDLPTAFWHHWGQEMKAGRVGFSPHLRTLIVGGEKAEFRHLTEWQALPDTRACRWINTYGPTEATVIATHLTLDNRPYPVPGIVPIGRPNANTRIYILDPHGQPVPPGVSGEIHIGGAGVARGYLHQPALTAEKFIADPFSDQAGARMYKSGDLGRWLPDGNIDYLGRNDFQVKIRGFRIEPGEIEAQLAACDGVQDAVVVAREGDNGDKRLIAYLIPQPGAVLTPARLREQLSTCLMEHMLPGAFVMLAAFPLTASGKLDRRALPAPDSTALASHAYEAPQGEMEQVLAALWQSLLGLEQVGRHDNFFALGGHSLLTVQVAARLRQQHHLQVELQDLFTWPVLSELARALDANRSPAQPAIRPARRDQPLPLSSAQQRLWFLAQLDPAAQTAYHIAGGLRLKGPLNTDALQATLDRIVARHEILRTTLQLVDGHAEQIIAPADQGFNLTTQDLRPLAAAEKQAAMEDAIRHEHSHPFDFAAEPLIRGQLLKLAGDEHVILLTQHHMVSDGWSLNILIHELTTLYAAFSQGQPDPLPALPVQYADYALWQRTGLQGATLEKQVNFWRHALHGAPALLELPTDRARPAVQSYQGDQVAFTLSPALSHDLKALGQRHGATLFMTLTAAWSVLLSRLSGQTDIVIGTPIANRQHSELEPLIGFFANTLALRIRLDDNPTIGALLAQVKAHAQAAYAHQDLPFEQLVEALQPPRSLSHSPIFQV</sequence>
<evidence type="ECO:0000259" key="5">
    <source>
        <dbReference type="PROSITE" id="PS50075"/>
    </source>
</evidence>
<dbReference type="EMBL" id="JACXBF010000274">
    <property type="protein sequence ID" value="MBD2801371.1"/>
    <property type="molecule type" value="Genomic_DNA"/>
</dbReference>
<dbReference type="InterPro" id="IPR001242">
    <property type="entry name" value="Condensation_dom"/>
</dbReference>
<dbReference type="InterPro" id="IPR006162">
    <property type="entry name" value="Ppantetheine_attach_site"/>
</dbReference>
<comment type="similarity">
    <text evidence="2">Belongs to the ATP-dependent AMP-binding enzyme family.</text>
</comment>
<dbReference type="AlphaFoldDB" id="A0AAW3YV38"/>
<evidence type="ECO:0000256" key="3">
    <source>
        <dbReference type="ARBA" id="ARBA00022450"/>
    </source>
</evidence>
<dbReference type="Gene3D" id="3.40.50.12780">
    <property type="entry name" value="N-terminal domain of ligase-like"/>
    <property type="match status" value="1"/>
</dbReference>
<dbReference type="Pfam" id="PF00501">
    <property type="entry name" value="AMP-binding"/>
    <property type="match status" value="1"/>
</dbReference>
<dbReference type="GO" id="GO:0043041">
    <property type="term" value="P:amino acid activation for nonribosomal peptide biosynthetic process"/>
    <property type="evidence" value="ECO:0007669"/>
    <property type="project" value="TreeGrafter"/>
</dbReference>
<dbReference type="SUPFAM" id="SSF47336">
    <property type="entry name" value="ACP-like"/>
    <property type="match status" value="1"/>
</dbReference>
<dbReference type="GO" id="GO:0003824">
    <property type="term" value="F:catalytic activity"/>
    <property type="evidence" value="ECO:0007669"/>
    <property type="project" value="InterPro"/>
</dbReference>
<dbReference type="FunFam" id="3.30.300.30:FF:000010">
    <property type="entry name" value="Enterobactin synthetase component F"/>
    <property type="match status" value="1"/>
</dbReference>
<dbReference type="SUPFAM" id="SSF52777">
    <property type="entry name" value="CoA-dependent acyltransferases"/>
    <property type="match status" value="2"/>
</dbReference>
<dbReference type="GO" id="GO:0044550">
    <property type="term" value="P:secondary metabolite biosynthetic process"/>
    <property type="evidence" value="ECO:0007669"/>
    <property type="project" value="TreeGrafter"/>
</dbReference>
<dbReference type="GO" id="GO:0031177">
    <property type="term" value="F:phosphopantetheine binding"/>
    <property type="evidence" value="ECO:0007669"/>
    <property type="project" value="TreeGrafter"/>
</dbReference>
<dbReference type="Pfam" id="PF00550">
    <property type="entry name" value="PP-binding"/>
    <property type="match status" value="1"/>
</dbReference>
<reference evidence="6" key="1">
    <citation type="submission" date="2020-09" db="EMBL/GenBank/DDBJ databases">
        <authorList>
            <person name="Palma L."/>
            <person name="Caballero P."/>
            <person name="Berry C."/>
            <person name="Del Valle E."/>
        </authorList>
    </citation>
    <scope>NUCLEOTIDE SEQUENCE</scope>
    <source>
        <strain evidence="6">M</strain>
    </source>
</reference>
<evidence type="ECO:0000256" key="1">
    <source>
        <dbReference type="ARBA" id="ARBA00001957"/>
    </source>
</evidence>
<dbReference type="InterPro" id="IPR023213">
    <property type="entry name" value="CAT-like_dom_sf"/>
</dbReference>
<dbReference type="InterPro" id="IPR025110">
    <property type="entry name" value="AMP-bd_C"/>
</dbReference>
<comment type="caution">
    <text evidence="6">The sequence shown here is derived from an EMBL/GenBank/DDBJ whole genome shotgun (WGS) entry which is preliminary data.</text>
</comment>
<dbReference type="Gene3D" id="3.30.300.30">
    <property type="match status" value="1"/>
</dbReference>
<dbReference type="PANTHER" id="PTHR45527:SF1">
    <property type="entry name" value="FATTY ACID SYNTHASE"/>
    <property type="match status" value="1"/>
</dbReference>
<dbReference type="Gene3D" id="1.10.1200.10">
    <property type="entry name" value="ACP-like"/>
    <property type="match status" value="1"/>
</dbReference>
<evidence type="ECO:0000313" key="6">
    <source>
        <dbReference type="EMBL" id="MBD2801371.1"/>
    </source>
</evidence>
<comment type="cofactor">
    <cofactor evidence="1">
        <name>pantetheine 4'-phosphate</name>
        <dbReference type="ChEBI" id="CHEBI:47942"/>
    </cofactor>
</comment>
<dbReference type="RefSeq" id="WP_408675618.1">
    <property type="nucleotide sequence ID" value="NZ_JACXBF010000274.1"/>
</dbReference>
<dbReference type="FunFam" id="3.30.559.10:FF:000012">
    <property type="entry name" value="Non-ribosomal peptide synthetase"/>
    <property type="match status" value="1"/>
</dbReference>
<dbReference type="FunFam" id="1.10.1200.10:FF:000005">
    <property type="entry name" value="Nonribosomal peptide synthetase 1"/>
    <property type="match status" value="1"/>
</dbReference>
<reference evidence="6" key="2">
    <citation type="journal article" date="2024" name="Toxins">
        <title>Genome Sequence Analysis of Native Xenorhabdus Strains Isolated from Entomopathogenic Nematodes in Argentina.</title>
        <authorList>
            <person name="Palma L."/>
            <person name="Frizzo L."/>
            <person name="Kaiser S."/>
            <person name="Berry C."/>
            <person name="Caballero P."/>
            <person name="Bode H.B."/>
            <person name="Del Valle E.E."/>
        </authorList>
    </citation>
    <scope>NUCLEOTIDE SEQUENCE</scope>
    <source>
        <strain evidence="6">M</strain>
    </source>
</reference>
<evidence type="ECO:0000256" key="2">
    <source>
        <dbReference type="ARBA" id="ARBA00006432"/>
    </source>
</evidence>
<dbReference type="Pfam" id="PF13193">
    <property type="entry name" value="AMP-binding_C"/>
    <property type="match status" value="1"/>
</dbReference>
<dbReference type="InterPro" id="IPR042099">
    <property type="entry name" value="ANL_N_sf"/>
</dbReference>
<keyword evidence="4" id="KW-0597">Phosphoprotein</keyword>
<name>A0AAW3YV38_9GAMM</name>
<dbReference type="NCBIfam" id="TIGR01733">
    <property type="entry name" value="AA-adenyl-dom"/>
    <property type="match status" value="1"/>
</dbReference>
<dbReference type="FunFam" id="2.30.38.10:FF:000001">
    <property type="entry name" value="Non-ribosomal peptide synthetase PvdI"/>
    <property type="match status" value="1"/>
</dbReference>
<dbReference type="InterPro" id="IPR009081">
    <property type="entry name" value="PP-bd_ACP"/>
</dbReference>
<feature type="non-terminal residue" evidence="6">
    <location>
        <position position="821"/>
    </location>
</feature>
<dbReference type="InterPro" id="IPR000873">
    <property type="entry name" value="AMP-dep_synth/lig_dom"/>
</dbReference>
<accession>A0AAW3YV38</accession>
<dbReference type="Gene3D" id="3.30.559.10">
    <property type="entry name" value="Chloramphenicol acetyltransferase-like domain"/>
    <property type="match status" value="1"/>
</dbReference>
<protein>
    <submittedName>
        <fullName evidence="6">Amino acid adenylation domain-containing protein</fullName>
    </submittedName>
</protein>
<organism evidence="6">
    <name type="scientific">Xenorhabdus szentirmaii</name>
    <dbReference type="NCBI Taxonomy" id="290112"/>
    <lineage>
        <taxon>Bacteria</taxon>
        <taxon>Pseudomonadati</taxon>
        <taxon>Pseudomonadota</taxon>
        <taxon>Gammaproteobacteria</taxon>
        <taxon>Enterobacterales</taxon>
        <taxon>Morganellaceae</taxon>
        <taxon>Xenorhabdus</taxon>
    </lineage>
</organism>
<dbReference type="CDD" id="cd19531">
    <property type="entry name" value="LCL_NRPS-like"/>
    <property type="match status" value="1"/>
</dbReference>
<feature type="domain" description="Carrier" evidence="5">
    <location>
        <begin position="381"/>
        <end position="456"/>
    </location>
</feature>
<dbReference type="PROSITE" id="PS00455">
    <property type="entry name" value="AMP_BINDING"/>
    <property type="match status" value="1"/>
</dbReference>
<dbReference type="InterPro" id="IPR045851">
    <property type="entry name" value="AMP-bd_C_sf"/>
</dbReference>
<dbReference type="GO" id="GO:0005829">
    <property type="term" value="C:cytosol"/>
    <property type="evidence" value="ECO:0007669"/>
    <property type="project" value="TreeGrafter"/>
</dbReference>
<dbReference type="InterPro" id="IPR020845">
    <property type="entry name" value="AMP-binding_CS"/>
</dbReference>
<dbReference type="Proteomes" id="UP001193920">
    <property type="component" value="Unassembled WGS sequence"/>
</dbReference>
<dbReference type="InterPro" id="IPR036736">
    <property type="entry name" value="ACP-like_sf"/>
</dbReference>
<evidence type="ECO:0000256" key="4">
    <source>
        <dbReference type="ARBA" id="ARBA00022553"/>
    </source>
</evidence>
<dbReference type="PROSITE" id="PS50075">
    <property type="entry name" value="CARRIER"/>
    <property type="match status" value="1"/>
</dbReference>
<dbReference type="Gene3D" id="3.30.559.30">
    <property type="entry name" value="Nonribosomal peptide synthetase, condensation domain"/>
    <property type="match status" value="1"/>
</dbReference>
<dbReference type="CDD" id="cd05930">
    <property type="entry name" value="A_NRPS"/>
    <property type="match status" value="1"/>
</dbReference>